<dbReference type="InterPro" id="IPR029058">
    <property type="entry name" value="AB_hydrolase_fold"/>
</dbReference>
<name>A0AAN6PG48_9PEZI</name>
<dbReference type="InterPro" id="IPR000639">
    <property type="entry name" value="Epox_hydrolase-like"/>
</dbReference>
<dbReference type="InterPro" id="IPR050266">
    <property type="entry name" value="AB_hydrolase_sf"/>
</dbReference>
<reference evidence="4" key="1">
    <citation type="journal article" date="2023" name="Mol. Phylogenet. Evol.">
        <title>Genome-scale phylogeny and comparative genomics of the fungal order Sordariales.</title>
        <authorList>
            <person name="Hensen N."/>
            <person name="Bonometti L."/>
            <person name="Westerberg I."/>
            <person name="Brannstrom I.O."/>
            <person name="Guillou S."/>
            <person name="Cros-Aarteil S."/>
            <person name="Calhoun S."/>
            <person name="Haridas S."/>
            <person name="Kuo A."/>
            <person name="Mondo S."/>
            <person name="Pangilinan J."/>
            <person name="Riley R."/>
            <person name="LaButti K."/>
            <person name="Andreopoulos B."/>
            <person name="Lipzen A."/>
            <person name="Chen C."/>
            <person name="Yan M."/>
            <person name="Daum C."/>
            <person name="Ng V."/>
            <person name="Clum A."/>
            <person name="Steindorff A."/>
            <person name="Ohm R.A."/>
            <person name="Martin F."/>
            <person name="Silar P."/>
            <person name="Natvig D.O."/>
            <person name="Lalanne C."/>
            <person name="Gautier V."/>
            <person name="Ament-Velasquez S.L."/>
            <person name="Kruys A."/>
            <person name="Hutchinson M.I."/>
            <person name="Powell A.J."/>
            <person name="Barry K."/>
            <person name="Miller A.N."/>
            <person name="Grigoriev I.V."/>
            <person name="Debuchy R."/>
            <person name="Gladieux P."/>
            <person name="Hiltunen Thoren M."/>
            <person name="Johannesson H."/>
        </authorList>
    </citation>
    <scope>NUCLEOTIDE SEQUENCE [LARGE SCALE GENOMIC DNA]</scope>
    <source>
        <strain evidence="4">CBS 284.82</strain>
    </source>
</reference>
<dbReference type="PRINTS" id="PR00111">
    <property type="entry name" value="ABHYDROLASE"/>
</dbReference>
<protein>
    <submittedName>
        <fullName evidence="3">Alpha/Beta hydrolase protein</fullName>
    </submittedName>
</protein>
<evidence type="ECO:0000259" key="2">
    <source>
        <dbReference type="Pfam" id="PF12697"/>
    </source>
</evidence>
<comment type="caution">
    <text evidence="3">The sequence shown here is derived from an EMBL/GenBank/DDBJ whole genome shotgun (WGS) entry which is preliminary data.</text>
</comment>
<dbReference type="InterPro" id="IPR000073">
    <property type="entry name" value="AB_hydrolase_1"/>
</dbReference>
<dbReference type="EMBL" id="MU854399">
    <property type="protein sequence ID" value="KAK4039493.1"/>
    <property type="molecule type" value="Genomic_DNA"/>
</dbReference>
<feature type="domain" description="AB hydrolase-1" evidence="2">
    <location>
        <begin position="37"/>
        <end position="297"/>
    </location>
</feature>
<dbReference type="Gene3D" id="3.40.50.1820">
    <property type="entry name" value="alpha/beta hydrolase"/>
    <property type="match status" value="1"/>
</dbReference>
<proteinExistence type="predicted"/>
<organism evidence="3 4">
    <name type="scientific">Parachaetomium inaequale</name>
    <dbReference type="NCBI Taxonomy" id="2588326"/>
    <lineage>
        <taxon>Eukaryota</taxon>
        <taxon>Fungi</taxon>
        <taxon>Dikarya</taxon>
        <taxon>Ascomycota</taxon>
        <taxon>Pezizomycotina</taxon>
        <taxon>Sordariomycetes</taxon>
        <taxon>Sordariomycetidae</taxon>
        <taxon>Sordariales</taxon>
        <taxon>Chaetomiaceae</taxon>
        <taxon>Parachaetomium</taxon>
    </lineage>
</organism>
<dbReference type="AlphaFoldDB" id="A0AAN6PG48"/>
<keyword evidence="4" id="KW-1185">Reference proteome</keyword>
<evidence type="ECO:0000313" key="3">
    <source>
        <dbReference type="EMBL" id="KAK4039493.1"/>
    </source>
</evidence>
<sequence length="312" mass="34266">MARFRADDGAMLFYRYYSPSSSPHRPAASTDRQPLTLVFLHGWPMSSRMFDQLIVPLVETHRYPVIAPDRRGFGNSDWSTPSTGEVTLDTFVSDAVNLLENVLQQNPGPFVFIAASMGTAESVLVRATSNLLRLYCKGFVWIGPNMPYTVSCEECPGAPSAEVWDSIIQGFRGAGGKDFIAQAVPGIFRVDLGNQVGQDTLQFFERLVQQADPVAVERTAVVLQISTAGELKNWAEAAAADEREKVPVLILHGDSDAGMPLETSAAIVQKLLPWSQLKVYEKAGHGLYLTHAQQVVDDILAFLEPIASQQRQ</sequence>
<dbReference type="PANTHER" id="PTHR43798:SF31">
    <property type="entry name" value="AB HYDROLASE SUPERFAMILY PROTEIN YCLE"/>
    <property type="match status" value="1"/>
</dbReference>
<evidence type="ECO:0000256" key="1">
    <source>
        <dbReference type="ARBA" id="ARBA00022801"/>
    </source>
</evidence>
<dbReference type="GO" id="GO:0016020">
    <property type="term" value="C:membrane"/>
    <property type="evidence" value="ECO:0007669"/>
    <property type="project" value="TreeGrafter"/>
</dbReference>
<dbReference type="Pfam" id="PF12697">
    <property type="entry name" value="Abhydrolase_6"/>
    <property type="match status" value="1"/>
</dbReference>
<dbReference type="SUPFAM" id="SSF53474">
    <property type="entry name" value="alpha/beta-Hydrolases"/>
    <property type="match status" value="1"/>
</dbReference>
<gene>
    <name evidence="3" type="ORF">C8A01DRAFT_16539</name>
</gene>
<dbReference type="GO" id="GO:0016787">
    <property type="term" value="F:hydrolase activity"/>
    <property type="evidence" value="ECO:0007669"/>
    <property type="project" value="UniProtKB-KW"/>
</dbReference>
<dbReference type="PRINTS" id="PR00412">
    <property type="entry name" value="EPOXHYDRLASE"/>
</dbReference>
<dbReference type="Proteomes" id="UP001303115">
    <property type="component" value="Unassembled WGS sequence"/>
</dbReference>
<evidence type="ECO:0000313" key="4">
    <source>
        <dbReference type="Proteomes" id="UP001303115"/>
    </source>
</evidence>
<accession>A0AAN6PG48</accession>
<keyword evidence="1 3" id="KW-0378">Hydrolase</keyword>
<dbReference type="PANTHER" id="PTHR43798">
    <property type="entry name" value="MONOACYLGLYCEROL LIPASE"/>
    <property type="match status" value="1"/>
</dbReference>